<dbReference type="InterPro" id="IPR002197">
    <property type="entry name" value="HTH_Fis"/>
</dbReference>
<dbReference type="Pfam" id="PF02954">
    <property type="entry name" value="HTH_8"/>
    <property type="match status" value="1"/>
</dbReference>
<dbReference type="Proteomes" id="UP000295560">
    <property type="component" value="Unassembled WGS sequence"/>
</dbReference>
<organism evidence="7 8">
    <name type="scientific">Pseudonocardia endophytica</name>
    <dbReference type="NCBI Taxonomy" id="401976"/>
    <lineage>
        <taxon>Bacteria</taxon>
        <taxon>Bacillati</taxon>
        <taxon>Actinomycetota</taxon>
        <taxon>Actinomycetes</taxon>
        <taxon>Pseudonocardiales</taxon>
        <taxon>Pseudonocardiaceae</taxon>
        <taxon>Pseudonocardia</taxon>
    </lineage>
</organism>
<feature type="domain" description="Sigma-54 factor interaction" evidence="6">
    <location>
        <begin position="462"/>
        <end position="523"/>
    </location>
</feature>
<proteinExistence type="predicted"/>
<dbReference type="PROSITE" id="PS50045">
    <property type="entry name" value="SIGMA54_INTERACT_4"/>
    <property type="match status" value="1"/>
</dbReference>
<feature type="region of interest" description="Disordered" evidence="5">
    <location>
        <begin position="1"/>
        <end position="47"/>
    </location>
</feature>
<evidence type="ECO:0000256" key="2">
    <source>
        <dbReference type="ARBA" id="ARBA00022840"/>
    </source>
</evidence>
<name>A0A4R1HLA7_PSEEN</name>
<dbReference type="Pfam" id="PF25601">
    <property type="entry name" value="AAA_lid_14"/>
    <property type="match status" value="1"/>
</dbReference>
<keyword evidence="4" id="KW-0804">Transcription</keyword>
<dbReference type="Gene3D" id="3.40.50.300">
    <property type="entry name" value="P-loop containing nucleotide triphosphate hydrolases"/>
    <property type="match status" value="1"/>
</dbReference>
<dbReference type="PANTHER" id="PTHR32071">
    <property type="entry name" value="TRANSCRIPTIONAL REGULATORY PROTEIN"/>
    <property type="match status" value="1"/>
</dbReference>
<dbReference type="EMBL" id="SMFZ01000002">
    <property type="protein sequence ID" value="TCK21881.1"/>
    <property type="molecule type" value="Genomic_DNA"/>
</dbReference>
<keyword evidence="2" id="KW-0067">ATP-binding</keyword>
<keyword evidence="1" id="KW-0547">Nucleotide-binding</keyword>
<dbReference type="PANTHER" id="PTHR32071:SF122">
    <property type="entry name" value="SIGMA FACTOR"/>
    <property type="match status" value="1"/>
</dbReference>
<keyword evidence="8" id="KW-1185">Reference proteome</keyword>
<sequence length="600" mass="65309">MSGELGPPNSGTGWGPRARRRTQAARDRLLSDPIALEADDDRSPDASLRSEIASSWRRSQLSGIDPGASLALPLDPDRQPTPRLLRAATPVLERLSQQLSHTAITLADSSSWLVWRDAADHRLLSGLDRISAAPGALLAEEVAGTNGLGTVIEVRSPIIVAGPEHYLEDMQDFTCVGVPIKDPLTMRLEGIVALTCHYRDTNEHLLPLVAEAAREIEVRLQEGASTRERALFDAFLRTARSPALAVASMNDQFLFTNAQAAELFDPTDHALLWSWAKDSMQHSRTVTGRLTLSRGVPVDVRCSTVDDGASPAGVLLTMRPGRETRPAARRSLGSTLPDMPVWQRLLDEGCRLLRDRRRLAVLGEQGAGKATFARAIHNLLRPDTSALELDFAVDQVEQFATHARDDDSTAVLRHVDCLDHRQVRALCAHLERSNGRVLLTVDPTQIDPILLSRLIDQTDGALTVPSLRDRRDDIPALIAVLLAELNPGSTPVRCASECVDALRHNDLPGNVAELRRVLSTALAAADGRDVTLDDLPSSHHAVSRQGRRLVALEVAERAAVVRALQGNSWNAEAAAVALGISRATIYRKMKSLNIKRPARG</sequence>
<dbReference type="AlphaFoldDB" id="A0A4R1HLA7"/>
<protein>
    <submittedName>
        <fullName evidence="7">Regulatory Fis family protein</fullName>
    </submittedName>
</protein>
<evidence type="ECO:0000256" key="3">
    <source>
        <dbReference type="ARBA" id="ARBA00023015"/>
    </source>
</evidence>
<evidence type="ECO:0000313" key="8">
    <source>
        <dbReference type="Proteomes" id="UP000295560"/>
    </source>
</evidence>
<evidence type="ECO:0000313" key="7">
    <source>
        <dbReference type="EMBL" id="TCK21881.1"/>
    </source>
</evidence>
<dbReference type="InterPro" id="IPR009057">
    <property type="entry name" value="Homeodomain-like_sf"/>
</dbReference>
<dbReference type="SUPFAM" id="SSF52540">
    <property type="entry name" value="P-loop containing nucleoside triphosphate hydrolases"/>
    <property type="match status" value="1"/>
</dbReference>
<keyword evidence="3" id="KW-0805">Transcription regulation</keyword>
<dbReference type="InterPro" id="IPR002078">
    <property type="entry name" value="Sigma_54_int"/>
</dbReference>
<dbReference type="Gene3D" id="3.30.450.40">
    <property type="match status" value="1"/>
</dbReference>
<evidence type="ECO:0000256" key="4">
    <source>
        <dbReference type="ARBA" id="ARBA00023163"/>
    </source>
</evidence>
<dbReference type="Gene3D" id="1.10.10.60">
    <property type="entry name" value="Homeodomain-like"/>
    <property type="match status" value="1"/>
</dbReference>
<dbReference type="PRINTS" id="PR01590">
    <property type="entry name" value="HTHFIS"/>
</dbReference>
<dbReference type="SUPFAM" id="SSF46689">
    <property type="entry name" value="Homeodomain-like"/>
    <property type="match status" value="1"/>
</dbReference>
<dbReference type="GO" id="GO:0006355">
    <property type="term" value="P:regulation of DNA-templated transcription"/>
    <property type="evidence" value="ECO:0007669"/>
    <property type="project" value="InterPro"/>
</dbReference>
<reference evidence="7 8" key="1">
    <citation type="submission" date="2019-03" db="EMBL/GenBank/DDBJ databases">
        <title>Sequencing the genomes of 1000 actinobacteria strains.</title>
        <authorList>
            <person name="Klenk H.-P."/>
        </authorList>
    </citation>
    <scope>NUCLEOTIDE SEQUENCE [LARGE SCALE GENOMIC DNA]</scope>
    <source>
        <strain evidence="7 8">DSM 44969</strain>
    </source>
</reference>
<evidence type="ECO:0000256" key="1">
    <source>
        <dbReference type="ARBA" id="ARBA00022741"/>
    </source>
</evidence>
<evidence type="ECO:0000259" key="6">
    <source>
        <dbReference type="PROSITE" id="PS50045"/>
    </source>
</evidence>
<dbReference type="InterPro" id="IPR029016">
    <property type="entry name" value="GAF-like_dom_sf"/>
</dbReference>
<dbReference type="GO" id="GO:0005524">
    <property type="term" value="F:ATP binding"/>
    <property type="evidence" value="ECO:0007669"/>
    <property type="project" value="UniProtKB-KW"/>
</dbReference>
<dbReference type="Gene3D" id="1.10.8.60">
    <property type="match status" value="1"/>
</dbReference>
<evidence type="ECO:0000256" key="5">
    <source>
        <dbReference type="SAM" id="MobiDB-lite"/>
    </source>
</evidence>
<comment type="caution">
    <text evidence="7">The sequence shown here is derived from an EMBL/GenBank/DDBJ whole genome shotgun (WGS) entry which is preliminary data.</text>
</comment>
<accession>A0A4R1HLA7</accession>
<gene>
    <name evidence="7" type="ORF">EV378_5873</name>
</gene>
<dbReference type="InterPro" id="IPR027417">
    <property type="entry name" value="P-loop_NTPase"/>
</dbReference>
<dbReference type="InterPro" id="IPR058031">
    <property type="entry name" value="AAA_lid_NorR"/>
</dbReference>
<dbReference type="GO" id="GO:0043565">
    <property type="term" value="F:sequence-specific DNA binding"/>
    <property type="evidence" value="ECO:0007669"/>
    <property type="project" value="InterPro"/>
</dbReference>
<dbReference type="OrthoDB" id="5496274at2"/>